<dbReference type="KEGG" id="hcq:109520836"/>
<dbReference type="InterPro" id="IPR027806">
    <property type="entry name" value="HARBI1_dom"/>
</dbReference>
<dbReference type="AlphaFoldDB" id="A0A3Q3DY72"/>
<evidence type="ECO:0000256" key="1">
    <source>
        <dbReference type="ARBA" id="ARBA00001968"/>
    </source>
</evidence>
<dbReference type="InterPro" id="IPR027805">
    <property type="entry name" value="Transposase_HTH_dom"/>
</dbReference>
<evidence type="ECO:0000256" key="2">
    <source>
        <dbReference type="ARBA" id="ARBA00022723"/>
    </source>
</evidence>
<feature type="region of interest" description="Disordered" evidence="3">
    <location>
        <begin position="1"/>
        <end position="60"/>
    </location>
</feature>
<feature type="region of interest" description="Disordered" evidence="3">
    <location>
        <begin position="319"/>
        <end position="340"/>
    </location>
</feature>
<dbReference type="OrthoDB" id="10009406at2759"/>
<keyword evidence="2" id="KW-0479">Metal-binding</keyword>
<evidence type="ECO:0000259" key="4">
    <source>
        <dbReference type="Pfam" id="PF13359"/>
    </source>
</evidence>
<dbReference type="Pfam" id="PF13359">
    <property type="entry name" value="DDE_Tnp_4"/>
    <property type="match status" value="1"/>
</dbReference>
<dbReference type="Pfam" id="PF13613">
    <property type="entry name" value="HTH_Tnp_4"/>
    <property type="match status" value="1"/>
</dbReference>
<sequence>MRKNVKNARPNEAAWPLESTRVAVPLTERRERPLAPTEALMGSSRVEQRGDGPSQPSGIADTAHLLDAVRDDRDLRDEVTYSSPLDSKAFWLRDHNYSSTRAAPDAGAHEGEHFILENDQAALVHTGISMEKLLMLVVKVQHYAKRGFPLSVRSQVVMTLMTLKTNRPLADLSRYFHTSESTALKIVLYWIDMLAKVLRHSIPWLPKEIIQATMPNEFRERFPNMTCFVGYSESILQKREGRCPSTTVKYLLAVAPCGLIMFMSSAYTGRRDHRDMVRDSGLLHLLMPGDEVMTQGGFAIKELLFERQVKLVVTSLGKNDGRPASTSPSSSSSSSSSSTDYIAHAGDRIQGAIQHLMTYKILSQGVPTTLAPHIDKILWICAALTNLRIQVLK</sequence>
<evidence type="ECO:0000313" key="6">
    <source>
        <dbReference type="Ensembl" id="ENSHCOP00000023636.1"/>
    </source>
</evidence>
<evidence type="ECO:0000313" key="7">
    <source>
        <dbReference type="Proteomes" id="UP000264820"/>
    </source>
</evidence>
<dbReference type="OMA" id="WICAALT"/>
<reference evidence="6" key="2">
    <citation type="submission" date="2025-09" db="UniProtKB">
        <authorList>
            <consortium name="Ensembl"/>
        </authorList>
    </citation>
    <scope>IDENTIFICATION</scope>
</reference>
<dbReference type="PANTHER" id="PTHR23080">
    <property type="entry name" value="THAP DOMAIN PROTEIN"/>
    <property type="match status" value="1"/>
</dbReference>
<dbReference type="Ensembl" id="ENSHCOT00000016069.1">
    <property type="protein sequence ID" value="ENSHCOP00000023636.1"/>
    <property type="gene ID" value="ENSHCOG00000012341.1"/>
</dbReference>
<dbReference type="Proteomes" id="UP000264820">
    <property type="component" value="Unplaced"/>
</dbReference>
<dbReference type="GeneTree" id="ENSGT00940000164656"/>
<dbReference type="GeneID" id="109520836"/>
<dbReference type="RefSeq" id="XP_019733909.1">
    <property type="nucleotide sequence ID" value="XM_019878350.1"/>
</dbReference>
<feature type="domain" description="DDE Tnp4" evidence="4">
    <location>
        <begin position="246"/>
        <end position="386"/>
    </location>
</feature>
<accession>A0A3Q3DY72</accession>
<dbReference type="PANTHER" id="PTHR23080:SF143">
    <property type="entry name" value="SI:DKEY-56D12.4"/>
    <property type="match status" value="1"/>
</dbReference>
<evidence type="ECO:0000259" key="5">
    <source>
        <dbReference type="Pfam" id="PF13613"/>
    </source>
</evidence>
<proteinExistence type="predicted"/>
<comment type="cofactor">
    <cofactor evidence="1">
        <name>a divalent metal cation</name>
        <dbReference type="ChEBI" id="CHEBI:60240"/>
    </cofactor>
</comment>
<feature type="domain" description="Transposase Helix-turn-helix" evidence="5">
    <location>
        <begin position="150"/>
        <end position="198"/>
    </location>
</feature>
<name>A0A3Q3DY72_HIPCM</name>
<dbReference type="GO" id="GO:0046872">
    <property type="term" value="F:metal ion binding"/>
    <property type="evidence" value="ECO:0007669"/>
    <property type="project" value="UniProtKB-KW"/>
</dbReference>
<evidence type="ECO:0000256" key="3">
    <source>
        <dbReference type="SAM" id="MobiDB-lite"/>
    </source>
</evidence>
<organism evidence="6 7">
    <name type="scientific">Hippocampus comes</name>
    <name type="common">Tiger tail seahorse</name>
    <dbReference type="NCBI Taxonomy" id="109280"/>
    <lineage>
        <taxon>Eukaryota</taxon>
        <taxon>Metazoa</taxon>
        <taxon>Chordata</taxon>
        <taxon>Craniata</taxon>
        <taxon>Vertebrata</taxon>
        <taxon>Euteleostomi</taxon>
        <taxon>Actinopterygii</taxon>
        <taxon>Neopterygii</taxon>
        <taxon>Teleostei</taxon>
        <taxon>Neoteleostei</taxon>
        <taxon>Acanthomorphata</taxon>
        <taxon>Syngnathiaria</taxon>
        <taxon>Syngnathiformes</taxon>
        <taxon>Syngnathoidei</taxon>
        <taxon>Syngnathidae</taxon>
        <taxon>Hippocampus</taxon>
    </lineage>
</organism>
<keyword evidence="7" id="KW-1185">Reference proteome</keyword>
<protein>
    <submittedName>
        <fullName evidence="6">Uncharacterized LOC109520836</fullName>
    </submittedName>
</protein>
<feature type="compositionally biased region" description="Low complexity" evidence="3">
    <location>
        <begin position="325"/>
        <end position="339"/>
    </location>
</feature>
<reference evidence="6" key="1">
    <citation type="submission" date="2025-08" db="UniProtKB">
        <authorList>
            <consortium name="Ensembl"/>
        </authorList>
    </citation>
    <scope>IDENTIFICATION</scope>
</reference>